<dbReference type="Gene3D" id="1.10.260.40">
    <property type="entry name" value="lambda repressor-like DNA-binding domains"/>
    <property type="match status" value="1"/>
</dbReference>
<evidence type="ECO:0000313" key="2">
    <source>
        <dbReference type="EMBL" id="SFN77126.1"/>
    </source>
</evidence>
<dbReference type="Pfam" id="PF01381">
    <property type="entry name" value="HTH_3"/>
    <property type="match status" value="1"/>
</dbReference>
<sequence length="146" mass="16806">MSLDNNLYVLYDRQMGKPWREIVKSLMREQGITQEKMAEHFELTKGGISHWLNGRRDPGLQEITSMLSFLGVSSFVVLRDGTIEVDKDSSPKLDSDNKHEHQELIDIFSALPDAEAKRFLSEMKARKAHFDAIFEEMLKKRHGKAS</sequence>
<dbReference type="PROSITE" id="PS50943">
    <property type="entry name" value="HTH_CROC1"/>
    <property type="match status" value="1"/>
</dbReference>
<dbReference type="InterPro" id="IPR010982">
    <property type="entry name" value="Lambda_DNA-bd_dom_sf"/>
</dbReference>
<evidence type="ECO:0000259" key="1">
    <source>
        <dbReference type="PROSITE" id="PS50943"/>
    </source>
</evidence>
<gene>
    <name evidence="2" type="ORF">SAMN05216516_12026</name>
</gene>
<dbReference type="SUPFAM" id="SSF47413">
    <property type="entry name" value="lambda repressor-like DNA-binding domains"/>
    <property type="match status" value="1"/>
</dbReference>
<dbReference type="SMART" id="SM00530">
    <property type="entry name" value="HTH_XRE"/>
    <property type="match status" value="1"/>
</dbReference>
<keyword evidence="3" id="KW-1185">Reference proteome</keyword>
<dbReference type="STRING" id="1367852.SAMN05216516_12026"/>
<dbReference type="AlphaFoldDB" id="A0A1I5BR48"/>
<reference evidence="3" key="1">
    <citation type="submission" date="2016-10" db="EMBL/GenBank/DDBJ databases">
        <authorList>
            <person name="Varghese N."/>
            <person name="Submissions S."/>
        </authorList>
    </citation>
    <scope>NUCLEOTIDE SEQUENCE [LARGE SCALE GENOMIC DNA]</scope>
    <source>
        <strain evidence="3">N6PO6</strain>
    </source>
</reference>
<proteinExistence type="predicted"/>
<dbReference type="CDD" id="cd00093">
    <property type="entry name" value="HTH_XRE"/>
    <property type="match status" value="1"/>
</dbReference>
<organism evidence="2 3">
    <name type="scientific">Izhakiella capsodis</name>
    <dbReference type="NCBI Taxonomy" id="1367852"/>
    <lineage>
        <taxon>Bacteria</taxon>
        <taxon>Pseudomonadati</taxon>
        <taxon>Pseudomonadota</taxon>
        <taxon>Gammaproteobacteria</taxon>
        <taxon>Enterobacterales</taxon>
        <taxon>Erwiniaceae</taxon>
        <taxon>Izhakiella</taxon>
    </lineage>
</organism>
<dbReference type="RefSeq" id="WP_177203365.1">
    <property type="nucleotide sequence ID" value="NZ_FOVC01000020.1"/>
</dbReference>
<dbReference type="Proteomes" id="UP000242222">
    <property type="component" value="Unassembled WGS sequence"/>
</dbReference>
<dbReference type="InterPro" id="IPR001387">
    <property type="entry name" value="Cro/C1-type_HTH"/>
</dbReference>
<dbReference type="GO" id="GO:0003677">
    <property type="term" value="F:DNA binding"/>
    <property type="evidence" value="ECO:0007669"/>
    <property type="project" value="InterPro"/>
</dbReference>
<evidence type="ECO:0000313" key="3">
    <source>
        <dbReference type="Proteomes" id="UP000242222"/>
    </source>
</evidence>
<dbReference type="EMBL" id="FOVC01000020">
    <property type="protein sequence ID" value="SFN77126.1"/>
    <property type="molecule type" value="Genomic_DNA"/>
</dbReference>
<name>A0A1I5BR48_9GAMM</name>
<protein>
    <submittedName>
        <fullName evidence="2">Transcriptional regulator, contains XRE-family HTH domain</fullName>
    </submittedName>
</protein>
<accession>A0A1I5BR48</accession>
<feature type="domain" description="HTH cro/C1-type" evidence="1">
    <location>
        <begin position="23"/>
        <end position="78"/>
    </location>
</feature>